<accession>A0A8J3EZJ7</accession>
<proteinExistence type="predicted"/>
<organism evidence="1 2">
    <name type="scientific">Galliscardovia ingluviei</name>
    <dbReference type="NCBI Taxonomy" id="1769422"/>
    <lineage>
        <taxon>Bacteria</taxon>
        <taxon>Bacillati</taxon>
        <taxon>Actinomycetota</taxon>
        <taxon>Actinomycetes</taxon>
        <taxon>Bifidobacteriales</taxon>
        <taxon>Bifidobacteriaceae</taxon>
        <taxon>Galliscardovia</taxon>
    </lineage>
</organism>
<comment type="caution">
    <text evidence="1">The sequence shown here is derived from an EMBL/GenBank/DDBJ whole genome shotgun (WGS) entry which is preliminary data.</text>
</comment>
<evidence type="ECO:0000313" key="1">
    <source>
        <dbReference type="EMBL" id="GGI15352.1"/>
    </source>
</evidence>
<gene>
    <name evidence="1" type="ORF">GCM10007377_15470</name>
</gene>
<reference evidence="1" key="2">
    <citation type="submission" date="2020-09" db="EMBL/GenBank/DDBJ databases">
        <authorList>
            <person name="Sun Q."/>
            <person name="Sedlacek I."/>
        </authorList>
    </citation>
    <scope>NUCLEOTIDE SEQUENCE</scope>
    <source>
        <strain evidence="1">CCM 8606</strain>
    </source>
</reference>
<evidence type="ECO:0000313" key="2">
    <source>
        <dbReference type="Proteomes" id="UP000619536"/>
    </source>
</evidence>
<dbReference type="RefSeq" id="WP_188355716.1">
    <property type="nucleotide sequence ID" value="NZ_BMDH01000006.1"/>
</dbReference>
<keyword evidence="2" id="KW-1185">Reference proteome</keyword>
<dbReference type="EMBL" id="BMDH01000006">
    <property type="protein sequence ID" value="GGI15352.1"/>
    <property type="molecule type" value="Genomic_DNA"/>
</dbReference>
<dbReference type="AlphaFoldDB" id="A0A8J3EZJ7"/>
<dbReference type="Proteomes" id="UP000619536">
    <property type="component" value="Unassembled WGS sequence"/>
</dbReference>
<sequence length="179" mass="20618">MSIEQLHYAKVTCDLCKRAMREEECGGEDCYGLAHYLGTCKYEEYGWVVRPFFVRCPSCLDKQVKKLQTRVSTQVKRVFEDCPYRITTTVEHRRVICTIATEKQVRSVRVAVELPGWVEEIQLADQQAYEGVTIDDLFIDIGSMVSHLPEIMEELEEFGVSDAAAMARDIFRPLEGLRR</sequence>
<reference evidence="1" key="1">
    <citation type="journal article" date="2014" name="Int. J. Syst. Evol. Microbiol.">
        <title>Complete genome sequence of Corynebacterium casei LMG S-19264T (=DSM 44701T), isolated from a smear-ripened cheese.</title>
        <authorList>
            <consortium name="US DOE Joint Genome Institute (JGI-PGF)"/>
            <person name="Walter F."/>
            <person name="Albersmeier A."/>
            <person name="Kalinowski J."/>
            <person name="Ruckert C."/>
        </authorList>
    </citation>
    <scope>NUCLEOTIDE SEQUENCE</scope>
    <source>
        <strain evidence="1">CCM 8606</strain>
    </source>
</reference>
<name>A0A8J3EZJ7_9BIFI</name>
<protein>
    <submittedName>
        <fullName evidence="1">Uncharacterized protein</fullName>
    </submittedName>
</protein>